<dbReference type="Proteomes" id="UP001446871">
    <property type="component" value="Unassembled WGS sequence"/>
</dbReference>
<organism evidence="2 3">
    <name type="scientific">Apiospora saccharicola</name>
    <dbReference type="NCBI Taxonomy" id="335842"/>
    <lineage>
        <taxon>Eukaryota</taxon>
        <taxon>Fungi</taxon>
        <taxon>Dikarya</taxon>
        <taxon>Ascomycota</taxon>
        <taxon>Pezizomycotina</taxon>
        <taxon>Sordariomycetes</taxon>
        <taxon>Xylariomycetidae</taxon>
        <taxon>Amphisphaeriales</taxon>
        <taxon>Apiosporaceae</taxon>
        <taxon>Apiospora</taxon>
    </lineage>
</organism>
<evidence type="ECO:0000313" key="2">
    <source>
        <dbReference type="EMBL" id="KAK8064194.1"/>
    </source>
</evidence>
<keyword evidence="1" id="KW-0472">Membrane</keyword>
<evidence type="ECO:0000313" key="3">
    <source>
        <dbReference type="Proteomes" id="UP001446871"/>
    </source>
</evidence>
<keyword evidence="1" id="KW-1133">Transmembrane helix</keyword>
<protein>
    <submittedName>
        <fullName evidence="2">Uncharacterized protein</fullName>
    </submittedName>
</protein>
<reference evidence="2 3" key="1">
    <citation type="submission" date="2023-01" db="EMBL/GenBank/DDBJ databases">
        <title>Analysis of 21 Apiospora genomes using comparative genomics revels a genus with tremendous synthesis potential of carbohydrate active enzymes and secondary metabolites.</title>
        <authorList>
            <person name="Sorensen T."/>
        </authorList>
    </citation>
    <scope>NUCLEOTIDE SEQUENCE [LARGE SCALE GENOMIC DNA]</scope>
    <source>
        <strain evidence="2 3">CBS 83171</strain>
    </source>
</reference>
<keyword evidence="3" id="KW-1185">Reference proteome</keyword>
<proteinExistence type="predicted"/>
<keyword evidence="1" id="KW-0812">Transmembrane</keyword>
<accession>A0ABR1UZ24</accession>
<evidence type="ECO:0000256" key="1">
    <source>
        <dbReference type="SAM" id="Phobius"/>
    </source>
</evidence>
<comment type="caution">
    <text evidence="2">The sequence shown here is derived from an EMBL/GenBank/DDBJ whole genome shotgun (WGS) entry which is preliminary data.</text>
</comment>
<feature type="transmembrane region" description="Helical" evidence="1">
    <location>
        <begin position="64"/>
        <end position="85"/>
    </location>
</feature>
<gene>
    <name evidence="2" type="ORF">PG996_008846</name>
</gene>
<dbReference type="EMBL" id="JAQQWM010000005">
    <property type="protein sequence ID" value="KAK8064194.1"/>
    <property type="molecule type" value="Genomic_DNA"/>
</dbReference>
<name>A0ABR1UZ24_9PEZI</name>
<sequence>MANSKQSKRNRRFRAALLMVAQVLVTLVVILVFAMAFAAQTDTITMPQWADTWQGVPAGTRNEYAAALLGTVSLIFVLFFGAGVLQLMRESRTGPTTNSASSPA</sequence>